<accession>A0AAW5AKN7</accession>
<dbReference type="AlphaFoldDB" id="A0AAW5AKN7"/>
<feature type="domain" description="Glycosyltransferase 2-like" evidence="2">
    <location>
        <begin position="7"/>
        <end position="127"/>
    </location>
</feature>
<gene>
    <name evidence="3" type="ORF">GIW75_27645</name>
</gene>
<dbReference type="EMBL" id="WKEW01000166">
    <property type="protein sequence ID" value="MCF5060706.1"/>
    <property type="molecule type" value="Genomic_DNA"/>
</dbReference>
<reference evidence="3 4" key="1">
    <citation type="submission" date="2019-11" db="EMBL/GenBank/DDBJ databases">
        <title>Epiphytic Pseudomonas syringae from cherry orchards.</title>
        <authorList>
            <person name="Hulin M.T."/>
        </authorList>
    </citation>
    <scope>NUCLEOTIDE SEQUENCE [LARGE SCALE GENOMIC DNA]</scope>
    <source>
        <strain evidence="3 4">PA-6-9F</strain>
    </source>
</reference>
<dbReference type="Proteomes" id="UP000814172">
    <property type="component" value="Unassembled WGS sequence"/>
</dbReference>
<comment type="caution">
    <text evidence="3">The sequence shown here is derived from an EMBL/GenBank/DDBJ whole genome shotgun (WGS) entry which is preliminary data.</text>
</comment>
<dbReference type="Pfam" id="PF00535">
    <property type="entry name" value="Glycos_transf_2"/>
    <property type="match status" value="1"/>
</dbReference>
<keyword evidence="1" id="KW-1003">Cell membrane</keyword>
<dbReference type="RefSeq" id="WP_092235150.1">
    <property type="nucleotide sequence ID" value="NZ_FNTR01000004.1"/>
</dbReference>
<dbReference type="InterPro" id="IPR029044">
    <property type="entry name" value="Nucleotide-diphossugar_trans"/>
</dbReference>
<keyword evidence="1" id="KW-0997">Cell inner membrane</keyword>
<name>A0AAW5AKN7_9PSED</name>
<proteinExistence type="predicted"/>
<keyword evidence="1" id="KW-0472">Membrane</keyword>
<dbReference type="InterPro" id="IPR001173">
    <property type="entry name" value="Glyco_trans_2-like"/>
</dbReference>
<evidence type="ECO:0000256" key="1">
    <source>
        <dbReference type="ARBA" id="ARBA00022519"/>
    </source>
</evidence>
<evidence type="ECO:0000313" key="3">
    <source>
        <dbReference type="EMBL" id="MCF5060706.1"/>
    </source>
</evidence>
<sequence>MQPRILVLLAAYNGMRWISEQVNTILNQEEVSVSLLISVDRSDDGTENWVDQLCQRDSRVKTLAHGEKFGGAARNFFRLISEAPVDDFDYFSFADQDDIWLPNKLISATRFMLEQKSDGYSGNVTAFWPDGRESIIVKAQPQVAFDHLFEAAGPGCTYIFTQALFAELQRDINSRLAQVQNVTLHDWYCYAYSRSHGFKWVIDAQPYMRYRQHGGNQVGVNSGAKAFKKRLSQVFDGWWLNQAALISRMVGMENDPFVRRWIGLGRWELLCLAGSACKCRRRLRDKFVFGGLCLMLALLRQKK</sequence>
<keyword evidence="4" id="KW-1185">Reference proteome</keyword>
<dbReference type="SUPFAM" id="SSF53448">
    <property type="entry name" value="Nucleotide-diphospho-sugar transferases"/>
    <property type="match status" value="1"/>
</dbReference>
<evidence type="ECO:0000313" key="4">
    <source>
        <dbReference type="Proteomes" id="UP000814172"/>
    </source>
</evidence>
<dbReference type="Gene3D" id="3.90.550.10">
    <property type="entry name" value="Spore Coat Polysaccharide Biosynthesis Protein SpsA, Chain A"/>
    <property type="match status" value="1"/>
</dbReference>
<dbReference type="GeneID" id="55540532"/>
<organism evidence="3 4">
    <name type="scientific">Pseudomonas proteolytica</name>
    <dbReference type="NCBI Taxonomy" id="219574"/>
    <lineage>
        <taxon>Bacteria</taxon>
        <taxon>Pseudomonadati</taxon>
        <taxon>Pseudomonadota</taxon>
        <taxon>Gammaproteobacteria</taxon>
        <taxon>Pseudomonadales</taxon>
        <taxon>Pseudomonadaceae</taxon>
        <taxon>Pseudomonas</taxon>
    </lineage>
</organism>
<evidence type="ECO:0000259" key="2">
    <source>
        <dbReference type="Pfam" id="PF00535"/>
    </source>
</evidence>
<protein>
    <submittedName>
        <fullName evidence="3">Glycosyltransferase</fullName>
    </submittedName>
</protein>